<dbReference type="InterPro" id="IPR046457">
    <property type="entry name" value="PMI_typeI_cat"/>
</dbReference>
<comment type="caution">
    <text evidence="4">The sequence shown here is derived from an EMBL/GenBank/DDBJ whole genome shotgun (WGS) entry which is preliminary data.</text>
</comment>
<evidence type="ECO:0000313" key="5">
    <source>
        <dbReference type="Proteomes" id="UP001519289"/>
    </source>
</evidence>
<evidence type="ECO:0000259" key="3">
    <source>
        <dbReference type="Pfam" id="PF20511"/>
    </source>
</evidence>
<organism evidence="4 5">
    <name type="scientific">Symbiobacterium terraclitae</name>
    <dbReference type="NCBI Taxonomy" id="557451"/>
    <lineage>
        <taxon>Bacteria</taxon>
        <taxon>Bacillati</taxon>
        <taxon>Bacillota</taxon>
        <taxon>Clostridia</taxon>
        <taxon>Eubacteriales</taxon>
        <taxon>Symbiobacteriaceae</taxon>
        <taxon>Symbiobacterium</taxon>
    </lineage>
</organism>
<dbReference type="PANTHER" id="PTHR42742">
    <property type="entry name" value="TRANSCRIPTIONAL REPRESSOR MPRA"/>
    <property type="match status" value="1"/>
</dbReference>
<dbReference type="EMBL" id="JAGGLG010000013">
    <property type="protein sequence ID" value="MBP2018477.1"/>
    <property type="molecule type" value="Genomic_DNA"/>
</dbReference>
<keyword evidence="4" id="KW-0413">Isomerase</keyword>
<evidence type="ECO:0000256" key="2">
    <source>
        <dbReference type="ARBA" id="ARBA00022833"/>
    </source>
</evidence>
<dbReference type="InterPro" id="IPR051804">
    <property type="entry name" value="Carb_Metab_Reg_Kinase/Isom"/>
</dbReference>
<dbReference type="Gene3D" id="2.60.120.10">
    <property type="entry name" value="Jelly Rolls"/>
    <property type="match status" value="2"/>
</dbReference>
<keyword evidence="1" id="KW-0479">Metal-binding</keyword>
<dbReference type="Pfam" id="PF20511">
    <property type="entry name" value="PMI_typeI_cat"/>
    <property type="match status" value="1"/>
</dbReference>
<dbReference type="EC" id="5.3.1.8" evidence="4"/>
<keyword evidence="5" id="KW-1185">Reference proteome</keyword>
<dbReference type="InterPro" id="IPR014628">
    <property type="entry name" value="Man6P_isomerase_Firm_short"/>
</dbReference>
<sequence>MSLLYPLRFSPLFKERVWGGRRLSRWFPDLPPGPIGEAWVLSDHPQGRTPIANGPFRGETIQSLRQRLAEAYPDRGDQLLLGRKGVHPRTGEFPLLFKLLDARDDLSVQVHPGDDFPGLPPGELGKSEMWVVLDAEPGARLIHGLADGTTRAGLAGAVAQGRTMEALRSVTARPGDVYYVPAGVVHALGAGLLVAEIQQSSDTTYRLYDYDRPGLDGKPRELHIEQALACASYAPPPAPSRLRTPEPNRWEPLVTSPYFITEYGRCMNCWYGATDPNTFEVLMILEGTGTIEWFREGVEPVAAGQTWLLPAEMGRYRLTGEFSALRVRMP</sequence>
<feature type="domain" description="Phosphomannose isomerase type I catalytic" evidence="3">
    <location>
        <begin position="8"/>
        <end position="113"/>
    </location>
</feature>
<evidence type="ECO:0000256" key="1">
    <source>
        <dbReference type="ARBA" id="ARBA00022723"/>
    </source>
</evidence>
<proteinExistence type="predicted"/>
<dbReference type="PANTHER" id="PTHR42742:SF3">
    <property type="entry name" value="FRUCTOKINASE"/>
    <property type="match status" value="1"/>
</dbReference>
<dbReference type="RefSeq" id="WP_245302511.1">
    <property type="nucleotide sequence ID" value="NZ_JAGGLG010000013.1"/>
</dbReference>
<evidence type="ECO:0000313" key="4">
    <source>
        <dbReference type="EMBL" id="MBP2018477.1"/>
    </source>
</evidence>
<dbReference type="PIRSF" id="PIRSF036894">
    <property type="entry name" value="PMI_Firm_short"/>
    <property type="match status" value="1"/>
</dbReference>
<dbReference type="GO" id="GO:0004476">
    <property type="term" value="F:mannose-6-phosphate isomerase activity"/>
    <property type="evidence" value="ECO:0007669"/>
    <property type="project" value="UniProtKB-EC"/>
</dbReference>
<protein>
    <submittedName>
        <fullName evidence="4">Mannose-6-phosphate isomerase</fullName>
        <ecNumber evidence="4">5.3.1.8</ecNumber>
    </submittedName>
</protein>
<dbReference type="InterPro" id="IPR014710">
    <property type="entry name" value="RmlC-like_jellyroll"/>
</dbReference>
<dbReference type="Proteomes" id="UP001519289">
    <property type="component" value="Unassembled WGS sequence"/>
</dbReference>
<dbReference type="InterPro" id="IPR011051">
    <property type="entry name" value="RmlC_Cupin_sf"/>
</dbReference>
<dbReference type="CDD" id="cd07010">
    <property type="entry name" value="cupin_PMI_type_I_N_bac"/>
    <property type="match status" value="1"/>
</dbReference>
<dbReference type="SUPFAM" id="SSF51182">
    <property type="entry name" value="RmlC-like cupins"/>
    <property type="match status" value="1"/>
</dbReference>
<name>A0ABS4JSH3_9FIRM</name>
<keyword evidence="2" id="KW-0862">Zinc</keyword>
<accession>A0ABS4JSH3</accession>
<reference evidence="4 5" key="1">
    <citation type="submission" date="2021-03" db="EMBL/GenBank/DDBJ databases">
        <title>Genomic Encyclopedia of Type Strains, Phase IV (KMG-IV): sequencing the most valuable type-strain genomes for metagenomic binning, comparative biology and taxonomic classification.</title>
        <authorList>
            <person name="Goeker M."/>
        </authorList>
    </citation>
    <scope>NUCLEOTIDE SEQUENCE [LARGE SCALE GENOMIC DNA]</scope>
    <source>
        <strain evidence="4 5">DSM 27138</strain>
    </source>
</reference>
<gene>
    <name evidence="4" type="ORF">J2Z79_001888</name>
</gene>